<evidence type="ECO:0000313" key="2">
    <source>
        <dbReference type="Proteomes" id="UP000075880"/>
    </source>
</evidence>
<dbReference type="Proteomes" id="UP000075880">
    <property type="component" value="Unassembled WGS sequence"/>
</dbReference>
<organism evidence="1 2">
    <name type="scientific">Anopheles atroparvus</name>
    <name type="common">European mosquito</name>
    <dbReference type="NCBI Taxonomy" id="41427"/>
    <lineage>
        <taxon>Eukaryota</taxon>
        <taxon>Metazoa</taxon>
        <taxon>Ecdysozoa</taxon>
        <taxon>Arthropoda</taxon>
        <taxon>Hexapoda</taxon>
        <taxon>Insecta</taxon>
        <taxon>Pterygota</taxon>
        <taxon>Neoptera</taxon>
        <taxon>Endopterygota</taxon>
        <taxon>Diptera</taxon>
        <taxon>Nematocera</taxon>
        <taxon>Culicoidea</taxon>
        <taxon>Culicidae</taxon>
        <taxon>Anophelinae</taxon>
        <taxon>Anopheles</taxon>
    </lineage>
</organism>
<name>A0AAG5DVP1_ANOAO</name>
<keyword evidence="2" id="KW-1185">Reference proteome</keyword>
<dbReference type="AlphaFoldDB" id="A0AAG5DVP1"/>
<protein>
    <submittedName>
        <fullName evidence="1">Uncharacterized protein</fullName>
    </submittedName>
</protein>
<reference evidence="1" key="1">
    <citation type="submission" date="2024-04" db="UniProtKB">
        <authorList>
            <consortium name="EnsemblMetazoa"/>
        </authorList>
    </citation>
    <scope>IDENTIFICATION</scope>
    <source>
        <strain evidence="1">EBRO</strain>
    </source>
</reference>
<sequence length="77" mass="8713">RPVVAFSSGFATHLAAHAVLKRYRFAREEKRHTSQLASRVLSARIGVCGATIARRNPSQHRLHRVSVDLRDFVYDKA</sequence>
<proteinExistence type="predicted"/>
<dbReference type="EnsemblMetazoa" id="ENSAATROPT017501">
    <property type="protein sequence ID" value="ENSAATROPP015457"/>
    <property type="gene ID" value="ENSAATROPG014302"/>
</dbReference>
<accession>A0AAG5DVP1</accession>
<evidence type="ECO:0000313" key="1">
    <source>
        <dbReference type="EnsemblMetazoa" id="ENSAATROPP015457"/>
    </source>
</evidence>